<reference evidence="1" key="1">
    <citation type="submission" date="2024-03" db="EMBL/GenBank/DDBJ databases">
        <authorList>
            <person name="Lin W."/>
            <person name="Li D."/>
            <person name="Tong Y."/>
        </authorList>
    </citation>
    <scope>NUCLEOTIDE SEQUENCE</scope>
</reference>
<organism evidence="1 2">
    <name type="scientific">Microcystis phage Mvi-JY20</name>
    <dbReference type="NCBI Taxonomy" id="3128146"/>
    <lineage>
        <taxon>Viruses</taxon>
        <taxon>Duplodnaviria</taxon>
        <taxon>Heunggongvirae</taxon>
        <taxon>Uroviricota</taxon>
        <taxon>Caudoviricetes</taxon>
    </lineage>
</organism>
<dbReference type="EMBL" id="PP438412">
    <property type="protein sequence ID" value="XAI95513.1"/>
    <property type="molecule type" value="Genomic_DNA"/>
</dbReference>
<sequence length="127" mass="14286">MFNVVFDLLTEQYDDQLGRDVTDVVKASGLRGYFEDLKDLSPLKLSLGGFKEGEVDAPQTLLVFERHPDYGDILPIEVSDQIRITHIIRYEELHPLGVDSITYTVVSYNSFGPPGADRKLNIKLTSV</sequence>
<protein>
    <submittedName>
        <fullName evidence="1">Uncharacterized protein</fullName>
    </submittedName>
</protein>
<evidence type="ECO:0000313" key="2">
    <source>
        <dbReference type="Proteomes" id="UP001459105"/>
    </source>
</evidence>
<name>A0AAX4QGA7_9CAUD</name>
<proteinExistence type="predicted"/>
<dbReference type="Proteomes" id="UP001459105">
    <property type="component" value="Segment"/>
</dbReference>
<evidence type="ECO:0000313" key="1">
    <source>
        <dbReference type="EMBL" id="XAI95513.1"/>
    </source>
</evidence>
<accession>A0AAX4QGA7</accession>